<reference evidence="2 5" key="2">
    <citation type="submission" date="2019-04" db="EMBL/GenBank/DDBJ databases">
        <title>Draft genome sequences of Streptomyces avermitilis NBRC 14893.</title>
        <authorList>
            <person name="Komaki H."/>
            <person name="Tamura T."/>
            <person name="Hosoyama A."/>
        </authorList>
    </citation>
    <scope>NUCLEOTIDE SEQUENCE [LARGE SCALE GENOMIC DNA]</scope>
    <source>
        <strain evidence="2 5">NBRC 14893</strain>
    </source>
</reference>
<dbReference type="AlphaFoldDB" id="A0A4D4M0V9"/>
<evidence type="ECO:0000313" key="3">
    <source>
        <dbReference type="EMBL" id="GDY74926.1"/>
    </source>
</evidence>
<evidence type="ECO:0000256" key="1">
    <source>
        <dbReference type="SAM" id="MobiDB-lite"/>
    </source>
</evidence>
<dbReference type="Proteomes" id="UP000302139">
    <property type="component" value="Unassembled WGS sequence"/>
</dbReference>
<comment type="caution">
    <text evidence="2">The sequence shown here is derived from an EMBL/GenBank/DDBJ whole genome shotgun (WGS) entry which is preliminary data.</text>
</comment>
<accession>A0A4D4M0V9</accession>
<dbReference type="EMBL" id="BJHY01000001">
    <property type="protein sequence ID" value="GDY74926.1"/>
    <property type="molecule type" value="Genomic_DNA"/>
</dbReference>
<dbReference type="EMBL" id="BJHX01000001">
    <property type="protein sequence ID" value="GDY64883.1"/>
    <property type="molecule type" value="Genomic_DNA"/>
</dbReference>
<protein>
    <submittedName>
        <fullName evidence="2">Uncharacterized protein</fullName>
    </submittedName>
</protein>
<sequence>MIGLRGGGHASQNSSRVEICIAVADWARGPMTSVLGVPGGEGTGATRRKRPRDVRHRARRDPRVRRDLRDPPALRDRRDLPDLREPLRDRRGLPALPELRDRRDLPHLRGLPGLRDHKDLRDLREPLRDRRGLPDRREPLRGHRDLPDSSGLPELRTRRDLRERQDRWELRVHRDLWDLWDCRALRDSRVRAVSLSGSTARPVSTVWTIGTAGLTGSGQGAGMVVGWG</sequence>
<feature type="compositionally biased region" description="Basic and acidic residues" evidence="1">
    <location>
        <begin position="125"/>
        <end position="147"/>
    </location>
</feature>
<proteinExistence type="predicted"/>
<feature type="compositionally biased region" description="Basic and acidic residues" evidence="1">
    <location>
        <begin position="64"/>
        <end position="89"/>
    </location>
</feature>
<dbReference type="Proteomes" id="UP000299211">
    <property type="component" value="Unassembled WGS sequence"/>
</dbReference>
<feature type="region of interest" description="Disordered" evidence="1">
    <location>
        <begin position="125"/>
        <end position="153"/>
    </location>
</feature>
<name>A0A4D4M0V9_STRAX</name>
<evidence type="ECO:0000313" key="5">
    <source>
        <dbReference type="Proteomes" id="UP000302139"/>
    </source>
</evidence>
<organism evidence="2 5">
    <name type="scientific">Streptomyces avermitilis</name>
    <dbReference type="NCBI Taxonomy" id="33903"/>
    <lineage>
        <taxon>Bacteria</taxon>
        <taxon>Bacillati</taxon>
        <taxon>Actinomycetota</taxon>
        <taxon>Actinomycetes</taxon>
        <taxon>Kitasatosporales</taxon>
        <taxon>Streptomycetaceae</taxon>
        <taxon>Streptomyces</taxon>
    </lineage>
</organism>
<reference evidence="3 4" key="1">
    <citation type="submission" date="2019-04" db="EMBL/GenBank/DDBJ databases">
        <title>Draft genome sequences of Streptomyces avermitilis ATCC 31267.</title>
        <authorList>
            <person name="Komaki H."/>
            <person name="Tamura T."/>
            <person name="Hosoyama A."/>
        </authorList>
    </citation>
    <scope>NUCLEOTIDE SEQUENCE [LARGE SCALE GENOMIC DNA]</scope>
    <source>
        <strain evidence="3 4">ATCC 31267</strain>
    </source>
</reference>
<feature type="compositionally biased region" description="Basic residues" evidence="1">
    <location>
        <begin position="46"/>
        <end position="63"/>
    </location>
</feature>
<evidence type="ECO:0000313" key="4">
    <source>
        <dbReference type="Proteomes" id="UP000299211"/>
    </source>
</evidence>
<feature type="region of interest" description="Disordered" evidence="1">
    <location>
        <begin position="32"/>
        <end position="89"/>
    </location>
</feature>
<gene>
    <name evidence="2" type="ORF">SAV14893_042760</name>
    <name evidence="3" type="ORF">SAV31267_044110</name>
</gene>
<evidence type="ECO:0000313" key="2">
    <source>
        <dbReference type="EMBL" id="GDY64883.1"/>
    </source>
</evidence>